<organism evidence="15 16">
    <name type="scientific">Ziziphus jujuba</name>
    <name type="common">Chinese jujube</name>
    <name type="synonym">Ziziphus sativa</name>
    <dbReference type="NCBI Taxonomy" id="326968"/>
    <lineage>
        <taxon>Eukaryota</taxon>
        <taxon>Viridiplantae</taxon>
        <taxon>Streptophyta</taxon>
        <taxon>Embryophyta</taxon>
        <taxon>Tracheophyta</taxon>
        <taxon>Spermatophyta</taxon>
        <taxon>Magnoliopsida</taxon>
        <taxon>eudicotyledons</taxon>
        <taxon>Gunneridae</taxon>
        <taxon>Pentapetalae</taxon>
        <taxon>rosids</taxon>
        <taxon>fabids</taxon>
        <taxon>Rosales</taxon>
        <taxon>Rhamnaceae</taxon>
        <taxon>Paliureae</taxon>
        <taxon>Ziziphus</taxon>
    </lineage>
</organism>
<evidence type="ECO:0000259" key="13">
    <source>
        <dbReference type="PROSITE" id="PS50110"/>
    </source>
</evidence>
<evidence type="ECO:0000259" key="14">
    <source>
        <dbReference type="PROSITE" id="PS51294"/>
    </source>
</evidence>
<evidence type="ECO:0000256" key="2">
    <source>
        <dbReference type="ARBA" id="ARBA00006015"/>
    </source>
</evidence>
<dbReference type="GeneID" id="107427056"/>
<evidence type="ECO:0000313" key="15">
    <source>
        <dbReference type="Proteomes" id="UP001652623"/>
    </source>
</evidence>
<dbReference type="NCBIfam" id="TIGR01557">
    <property type="entry name" value="myb_SHAQKYF"/>
    <property type="match status" value="1"/>
</dbReference>
<keyword evidence="8" id="KW-0010">Activator</keyword>
<feature type="domain" description="Response regulatory" evidence="13">
    <location>
        <begin position="25"/>
        <end position="140"/>
    </location>
</feature>
<feature type="compositionally biased region" description="Acidic residues" evidence="12">
    <location>
        <begin position="189"/>
        <end position="207"/>
    </location>
</feature>
<dbReference type="PANTHER" id="PTHR43874">
    <property type="entry name" value="TWO-COMPONENT RESPONSE REGULATOR"/>
    <property type="match status" value="1"/>
</dbReference>
<evidence type="ECO:0000256" key="3">
    <source>
        <dbReference type="ARBA" id="ARBA00022553"/>
    </source>
</evidence>
<dbReference type="InterPro" id="IPR006447">
    <property type="entry name" value="Myb_dom_plants"/>
</dbReference>
<keyword evidence="10" id="KW-0539">Nucleus</keyword>
<dbReference type="FunCoup" id="A0A6P4AEH2">
    <property type="interactions" value="171"/>
</dbReference>
<dbReference type="GO" id="GO:0003700">
    <property type="term" value="F:DNA-binding transcription factor activity"/>
    <property type="evidence" value="ECO:0007669"/>
    <property type="project" value="InterPro"/>
</dbReference>
<reference evidence="16" key="2">
    <citation type="submission" date="2025-08" db="UniProtKB">
        <authorList>
            <consortium name="RefSeq"/>
        </authorList>
    </citation>
    <scope>IDENTIFICATION</scope>
    <source>
        <tissue evidence="16">Seedling</tissue>
    </source>
</reference>
<dbReference type="GO" id="GO:0003677">
    <property type="term" value="F:DNA binding"/>
    <property type="evidence" value="ECO:0007669"/>
    <property type="project" value="UniProtKB-KW"/>
</dbReference>
<dbReference type="PIRSF" id="PIRSF036392">
    <property type="entry name" value="RR_ARR_type-B"/>
    <property type="match status" value="1"/>
</dbReference>
<dbReference type="InterPro" id="IPR001789">
    <property type="entry name" value="Sig_transdc_resp-reg_receiver"/>
</dbReference>
<keyword evidence="15" id="KW-1185">Reference proteome</keyword>
<feature type="domain" description="HTH myb-type" evidence="14">
    <location>
        <begin position="209"/>
        <end position="268"/>
    </location>
</feature>
<dbReference type="RefSeq" id="XP_015892878.3">
    <property type="nucleotide sequence ID" value="XM_016037392.4"/>
</dbReference>
<keyword evidence="9" id="KW-0804">Transcription</keyword>
<feature type="modified residue" description="4-aspartylphosphate" evidence="11">
    <location>
        <position position="76"/>
    </location>
</feature>
<dbReference type="FunFam" id="1.10.10.60:FF:000007">
    <property type="entry name" value="Two-component response regulator"/>
    <property type="match status" value="1"/>
</dbReference>
<dbReference type="PROSITE" id="PS51294">
    <property type="entry name" value="HTH_MYB"/>
    <property type="match status" value="1"/>
</dbReference>
<evidence type="ECO:0000256" key="10">
    <source>
        <dbReference type="ARBA" id="ARBA00023242"/>
    </source>
</evidence>
<dbReference type="KEGG" id="zju:107427056"/>
<dbReference type="SUPFAM" id="SSF46689">
    <property type="entry name" value="Homeodomain-like"/>
    <property type="match status" value="1"/>
</dbReference>
<feature type="region of interest" description="Disordered" evidence="12">
    <location>
        <begin position="143"/>
        <end position="210"/>
    </location>
</feature>
<dbReference type="GO" id="GO:0009736">
    <property type="term" value="P:cytokinin-activated signaling pathway"/>
    <property type="evidence" value="ECO:0007669"/>
    <property type="project" value="UniProtKB-KW"/>
</dbReference>
<evidence type="ECO:0000256" key="9">
    <source>
        <dbReference type="ARBA" id="ARBA00023163"/>
    </source>
</evidence>
<dbReference type="InParanoid" id="A0A6P4AEH2"/>
<protein>
    <submittedName>
        <fullName evidence="16">Two-component response regulator ARR18</fullName>
    </submittedName>
</protein>
<sequence length="704" mass="76913">MTVEGQRGGFVVEDGATDRFPVGMRVLAVDDDPICLKVLENLLRKCQYHVTTTNQAIEALKMLRENRNKYDLVISDVNMPDMDGFKLLELVGLEMDLPVIMLSAHSDTKLVMKGIIHGACDYLLKPVRIEELKNIWQHVIRRRKSNAKDQNRPPSLNKTSHGTEARKAVATTGNSDEDGKLSRKRRDQNEDEEEYGEDDEYENEDDPATPKKPRVVWSVELHQKFVSAVKQLDLEKAVPKKILDLMNVEGLTRENVASHLQKYRLYLKRISTVATQQPSMAAALGVKDSTYLHMCSLDGFGDLHAYTGSGRVASTALMPYSPGGMLGRLNSPAGLNLGGIASSGLVQPGHPQNFSNSFNSLGKLQQSVPASQTSNLFQRIPTSLELNQLQQNKCTAHIGGFNPINNPTGFTLPTNYPDTRVNVGSSSNSLSSTSSNHLILQGSTQSMLSRVASGNHGLASSNPESFDLGISGSSNSLNHNPCSERWQGAVKLSKFQSNALPMSGSFDHGGLHSSNLGISSSSPQIGNNPHDFSSTSVPLGPLEEPRVDLQGEEGLIGNIVQTINYTQKQRWEEHKQDYNCYLNQTFGSINSLVSANRNLSPLSQSLDQSNAVCSKQIDASLIDQLNGTSSAVHSIVVAESAMDTTMKPNENYSFDPTKLQDGLIQNSYGSLDDIMNSMMERGQNETAIGDAEFGYDAYSLGSCI</sequence>
<evidence type="ECO:0000256" key="4">
    <source>
        <dbReference type="ARBA" id="ARBA00022864"/>
    </source>
</evidence>
<proteinExistence type="inferred from homology"/>
<dbReference type="Gene3D" id="3.40.50.2300">
    <property type="match status" value="1"/>
</dbReference>
<name>A0A6P4AEH2_ZIZJJ</name>
<dbReference type="GO" id="GO:0000160">
    <property type="term" value="P:phosphorelay signal transduction system"/>
    <property type="evidence" value="ECO:0007669"/>
    <property type="project" value="UniProtKB-KW"/>
</dbReference>
<dbReference type="AlphaFoldDB" id="A0A6P4AEH2"/>
<dbReference type="Pfam" id="PF00072">
    <property type="entry name" value="Response_reg"/>
    <property type="match status" value="1"/>
</dbReference>
<dbReference type="InterPro" id="IPR017053">
    <property type="entry name" value="Response_reg_B-typ_pln"/>
</dbReference>
<evidence type="ECO:0000256" key="1">
    <source>
        <dbReference type="ARBA" id="ARBA00004123"/>
    </source>
</evidence>
<dbReference type="SMART" id="SM00448">
    <property type="entry name" value="REC"/>
    <property type="match status" value="1"/>
</dbReference>
<feature type="region of interest" description="Disordered" evidence="12">
    <location>
        <begin position="514"/>
        <end position="534"/>
    </location>
</feature>
<keyword evidence="4" id="KW-0932">Cytokinin signaling pathway</keyword>
<evidence type="ECO:0000256" key="5">
    <source>
        <dbReference type="ARBA" id="ARBA00023012"/>
    </source>
</evidence>
<dbReference type="Gene3D" id="1.10.10.60">
    <property type="entry name" value="Homeodomain-like"/>
    <property type="match status" value="1"/>
</dbReference>
<dbReference type="CDD" id="cd17584">
    <property type="entry name" value="REC_typeB_ARR-like"/>
    <property type="match status" value="1"/>
</dbReference>
<dbReference type="PANTHER" id="PTHR43874:SF205">
    <property type="entry name" value="TWO-COMPONENT RESPONSE REGULATOR ORR23"/>
    <property type="match status" value="1"/>
</dbReference>
<dbReference type="PROSITE" id="PS50110">
    <property type="entry name" value="RESPONSE_REGULATORY"/>
    <property type="match status" value="1"/>
</dbReference>
<keyword evidence="3 11" id="KW-0597">Phosphoprotein</keyword>
<evidence type="ECO:0000256" key="7">
    <source>
        <dbReference type="ARBA" id="ARBA00023125"/>
    </source>
</evidence>
<dbReference type="Proteomes" id="UP001652623">
    <property type="component" value="Chromosome 1"/>
</dbReference>
<keyword evidence="5" id="KW-0902">Two-component regulatory system</keyword>
<dbReference type="SUPFAM" id="SSF52172">
    <property type="entry name" value="CheY-like"/>
    <property type="match status" value="1"/>
</dbReference>
<dbReference type="GO" id="GO:0005634">
    <property type="term" value="C:nucleus"/>
    <property type="evidence" value="ECO:0007669"/>
    <property type="project" value="UniProtKB-SubCell"/>
</dbReference>
<evidence type="ECO:0000256" key="12">
    <source>
        <dbReference type="SAM" id="MobiDB-lite"/>
    </source>
</evidence>
<gene>
    <name evidence="16" type="primary">LOC107427056</name>
</gene>
<keyword evidence="7" id="KW-0238">DNA-binding</keyword>
<evidence type="ECO:0000256" key="8">
    <source>
        <dbReference type="ARBA" id="ARBA00023159"/>
    </source>
</evidence>
<feature type="compositionally biased region" description="Polar residues" evidence="12">
    <location>
        <begin position="523"/>
        <end position="534"/>
    </location>
</feature>
<comment type="similarity">
    <text evidence="2">Belongs to the ARR family. Type-B subfamily.</text>
</comment>
<dbReference type="InterPro" id="IPR001005">
    <property type="entry name" value="SANT/Myb"/>
</dbReference>
<dbReference type="Pfam" id="PF00249">
    <property type="entry name" value="Myb_DNA-binding"/>
    <property type="match status" value="1"/>
</dbReference>
<evidence type="ECO:0000256" key="6">
    <source>
        <dbReference type="ARBA" id="ARBA00023015"/>
    </source>
</evidence>
<dbReference type="InterPro" id="IPR011006">
    <property type="entry name" value="CheY-like_superfamily"/>
</dbReference>
<reference evidence="15" key="1">
    <citation type="submission" date="2025-05" db="UniProtKB">
        <authorList>
            <consortium name="RefSeq"/>
        </authorList>
    </citation>
    <scope>NUCLEOTIDE SEQUENCE [LARGE SCALE GENOMIC DNA]</scope>
</reference>
<accession>A0A6P4AEH2</accession>
<comment type="subcellular location">
    <subcellularLocation>
        <location evidence="1">Nucleus</location>
    </subcellularLocation>
</comment>
<evidence type="ECO:0000256" key="11">
    <source>
        <dbReference type="PROSITE-ProRule" id="PRU00169"/>
    </source>
</evidence>
<dbReference type="InterPro" id="IPR017930">
    <property type="entry name" value="Myb_dom"/>
</dbReference>
<keyword evidence="6" id="KW-0805">Transcription regulation</keyword>
<dbReference type="InterPro" id="IPR045279">
    <property type="entry name" value="ARR-like"/>
</dbReference>
<dbReference type="InterPro" id="IPR009057">
    <property type="entry name" value="Homeodomain-like_sf"/>
</dbReference>
<evidence type="ECO:0000313" key="16">
    <source>
        <dbReference type="RefSeq" id="XP_015892878.3"/>
    </source>
</evidence>